<keyword evidence="3" id="KW-1185">Reference proteome</keyword>
<feature type="transmembrane region" description="Helical" evidence="1">
    <location>
        <begin position="32"/>
        <end position="53"/>
    </location>
</feature>
<evidence type="ECO:0000256" key="1">
    <source>
        <dbReference type="SAM" id="Phobius"/>
    </source>
</evidence>
<organism evidence="2 3">
    <name type="scientific">Posidoniimonas corsicana</name>
    <dbReference type="NCBI Taxonomy" id="1938618"/>
    <lineage>
        <taxon>Bacteria</taxon>
        <taxon>Pseudomonadati</taxon>
        <taxon>Planctomycetota</taxon>
        <taxon>Planctomycetia</taxon>
        <taxon>Pirellulales</taxon>
        <taxon>Lacipirellulaceae</taxon>
        <taxon>Posidoniimonas</taxon>
    </lineage>
</organism>
<protein>
    <submittedName>
        <fullName evidence="2">Uncharacterized protein</fullName>
    </submittedName>
</protein>
<keyword evidence="1" id="KW-1133">Transmembrane helix</keyword>
<evidence type="ECO:0000313" key="2">
    <source>
        <dbReference type="EMBL" id="TWT35774.1"/>
    </source>
</evidence>
<proteinExistence type="predicted"/>
<keyword evidence="1" id="KW-0472">Membrane</keyword>
<dbReference type="OrthoDB" id="291140at2"/>
<comment type="caution">
    <text evidence="2">The sequence shown here is derived from an EMBL/GenBank/DDBJ whole genome shotgun (WGS) entry which is preliminary data.</text>
</comment>
<sequence>MSQLALLAQRDKWERLGDRFSGEAAEFDLQELLVLLVAALAAGALIWLLRAAARWQEGRSRQPNPRRLFNDLSRAHRLTRWERRALREMGESLGVRQPAEVFLRPDAFRLNPLPPEAAKKPIALKQLYKKLFPEVGRV</sequence>
<keyword evidence="1" id="KW-0812">Transmembrane</keyword>
<accession>A0A5C5VAY1</accession>
<name>A0A5C5VAY1_9BACT</name>
<evidence type="ECO:0000313" key="3">
    <source>
        <dbReference type="Proteomes" id="UP000316714"/>
    </source>
</evidence>
<dbReference type="Proteomes" id="UP000316714">
    <property type="component" value="Unassembled WGS sequence"/>
</dbReference>
<dbReference type="EMBL" id="SIHJ01000001">
    <property type="protein sequence ID" value="TWT35774.1"/>
    <property type="molecule type" value="Genomic_DNA"/>
</dbReference>
<dbReference type="RefSeq" id="WP_146562162.1">
    <property type="nucleotide sequence ID" value="NZ_SIHJ01000001.1"/>
</dbReference>
<gene>
    <name evidence="2" type="ORF">KOR34_06680</name>
</gene>
<reference evidence="2 3" key="1">
    <citation type="submission" date="2019-02" db="EMBL/GenBank/DDBJ databases">
        <title>Deep-cultivation of Planctomycetes and their phenomic and genomic characterization uncovers novel biology.</title>
        <authorList>
            <person name="Wiegand S."/>
            <person name="Jogler M."/>
            <person name="Boedeker C."/>
            <person name="Pinto D."/>
            <person name="Vollmers J."/>
            <person name="Rivas-Marin E."/>
            <person name="Kohn T."/>
            <person name="Peeters S.H."/>
            <person name="Heuer A."/>
            <person name="Rast P."/>
            <person name="Oberbeckmann S."/>
            <person name="Bunk B."/>
            <person name="Jeske O."/>
            <person name="Meyerdierks A."/>
            <person name="Storesund J.E."/>
            <person name="Kallscheuer N."/>
            <person name="Luecker S."/>
            <person name="Lage O.M."/>
            <person name="Pohl T."/>
            <person name="Merkel B.J."/>
            <person name="Hornburger P."/>
            <person name="Mueller R.-W."/>
            <person name="Bruemmer F."/>
            <person name="Labrenz M."/>
            <person name="Spormann A.M."/>
            <person name="Op Den Camp H."/>
            <person name="Overmann J."/>
            <person name="Amann R."/>
            <person name="Jetten M.S.M."/>
            <person name="Mascher T."/>
            <person name="Medema M.H."/>
            <person name="Devos D.P."/>
            <person name="Kaster A.-K."/>
            <person name="Ovreas L."/>
            <person name="Rohde M."/>
            <person name="Galperin M.Y."/>
            <person name="Jogler C."/>
        </authorList>
    </citation>
    <scope>NUCLEOTIDE SEQUENCE [LARGE SCALE GENOMIC DNA]</scope>
    <source>
        <strain evidence="2 3">KOR34</strain>
    </source>
</reference>
<dbReference type="AlphaFoldDB" id="A0A5C5VAY1"/>